<protein>
    <submittedName>
        <fullName evidence="4">Uncharacterized protein</fullName>
    </submittedName>
</protein>
<dbReference type="SUPFAM" id="SSF53474">
    <property type="entry name" value="alpha/beta-Hydrolases"/>
    <property type="match status" value="1"/>
</dbReference>
<dbReference type="InterPro" id="IPR001375">
    <property type="entry name" value="Peptidase_S9_cat"/>
</dbReference>
<dbReference type="Pfam" id="PF01494">
    <property type="entry name" value="FAD_binding_3"/>
    <property type="match status" value="1"/>
</dbReference>
<keyword evidence="1" id="KW-0560">Oxidoreductase</keyword>
<dbReference type="Proteomes" id="UP001501624">
    <property type="component" value="Unassembled WGS sequence"/>
</dbReference>
<evidence type="ECO:0000259" key="2">
    <source>
        <dbReference type="Pfam" id="PF00326"/>
    </source>
</evidence>
<sequence>MNHDYDVAVVGYGPSGLVLASALGKAGHSVVVFERWPALYGLPRLTHIDGETARIVQAVGDLDHALRDALPLSSYRYLNGSGELLLELDWSGSSCGHPAHLSIYQPDIEDAIDSHVRASGHVEVNQGWAVVAVRPHDDGVELAARPWTQSRTGQWSHGGEERGVTAKYLVGADGANSFVRASLGIERTDNGVDDRWLNLDTERLRPLPERFMSLTQYCDPVRGSMHMPIGKSRQRFELAVLRGEDAAEFERPEFAWTWLRETHGLGPEDVRILRQVVYTFEGRIAETWRQGRVFLIGDAAHTTPPYMGQGACSGMRDGLTLGWKLDLVLSGLAGDELLDTYEAERRPHATAITEISSALGRVANTHDPAAAAARDQAFRDGTAPPPPPFPTLDTGVVHHGPDGRPAPLAGTLAPQGIVSKDGVKGRFDDVVGRGFSLVSATDPRPVLSPAHRGFLDRLGVVIAVPGTDVDDVDGTYAAFLRDNEVEAFIGRPDFHLFWAGALADLPAAVDDLRTRLHWLGDGRTTTAELPPAEVLWRAMPPTRMLDYGMDFGDVLELQRLTSAGTAWDAAAEGLADRHLRRAADAARDGWTVSADEAYRAAVACLVFAQMAFNSDSDRKRALYSRLTATVSARAAALSAAETRKTGALRPPRCQEVEIPFADGRMFGWLLLPRGPVLGTVVVVGGQSGWGPAYLRQADALNRRGLAALLAEGPGQGRTRLEGGVLLDADVRAAYRTFVDHLVEREDLGPVGLWGNSNGGLYAATTAASDPRVAAVCVNGAPARPRLLTFRTYLEQAAAMLGTSDQASIQDNFDRIALRSEDRIDCPVLVLHGGQDPLVSLDEQQPFLDAATHHGDVTLRVWDDGEHTIYNHSSERSALVADWFAAKLADRKRGA</sequence>
<dbReference type="PANTHER" id="PTHR43476">
    <property type="entry name" value="3-(3-HYDROXY-PHENYL)PROPIONATE/3-HYDROXYCINNAMIC ACID HYDROXYLASE"/>
    <property type="match status" value="1"/>
</dbReference>
<dbReference type="Pfam" id="PF00326">
    <property type="entry name" value="Peptidase_S9"/>
    <property type="match status" value="1"/>
</dbReference>
<dbReference type="Gene3D" id="3.50.50.60">
    <property type="entry name" value="FAD/NAD(P)-binding domain"/>
    <property type="match status" value="1"/>
</dbReference>
<dbReference type="Gene3D" id="3.40.50.1820">
    <property type="entry name" value="alpha/beta hydrolase"/>
    <property type="match status" value="1"/>
</dbReference>
<name>A0ABP7IFZ5_9PSEU</name>
<dbReference type="PRINTS" id="PR00420">
    <property type="entry name" value="RNGMNOXGNASE"/>
</dbReference>
<dbReference type="InterPro" id="IPR002938">
    <property type="entry name" value="FAD-bd"/>
</dbReference>
<dbReference type="InterPro" id="IPR050631">
    <property type="entry name" value="PheA/TfdB_FAD_monoxygenase"/>
</dbReference>
<feature type="domain" description="FAD-binding" evidence="3">
    <location>
        <begin position="4"/>
        <end position="354"/>
    </location>
</feature>
<proteinExistence type="predicted"/>
<reference evidence="5" key="1">
    <citation type="journal article" date="2019" name="Int. J. Syst. Evol. Microbiol.">
        <title>The Global Catalogue of Microorganisms (GCM) 10K type strain sequencing project: providing services to taxonomists for standard genome sequencing and annotation.</title>
        <authorList>
            <consortium name="The Broad Institute Genomics Platform"/>
            <consortium name="The Broad Institute Genome Sequencing Center for Infectious Disease"/>
            <person name="Wu L."/>
            <person name="Ma J."/>
        </authorList>
    </citation>
    <scope>NUCLEOTIDE SEQUENCE [LARGE SCALE GENOMIC DNA]</scope>
    <source>
        <strain evidence="5">JCM 17017</strain>
    </source>
</reference>
<dbReference type="RefSeq" id="WP_237336893.1">
    <property type="nucleotide sequence ID" value="NZ_BAABCM010000005.1"/>
</dbReference>
<evidence type="ECO:0000313" key="5">
    <source>
        <dbReference type="Proteomes" id="UP001501624"/>
    </source>
</evidence>
<keyword evidence="5" id="KW-1185">Reference proteome</keyword>
<dbReference type="NCBIfam" id="NF004829">
    <property type="entry name" value="PRK06183.1-3"/>
    <property type="match status" value="1"/>
</dbReference>
<dbReference type="Gene3D" id="3.30.70.2450">
    <property type="match status" value="1"/>
</dbReference>
<feature type="domain" description="Peptidase S9 prolyl oligopeptidase catalytic" evidence="2">
    <location>
        <begin position="748"/>
        <end position="888"/>
    </location>
</feature>
<dbReference type="InterPro" id="IPR036188">
    <property type="entry name" value="FAD/NAD-bd_sf"/>
</dbReference>
<accession>A0ABP7IFZ5</accession>
<evidence type="ECO:0000259" key="3">
    <source>
        <dbReference type="Pfam" id="PF01494"/>
    </source>
</evidence>
<dbReference type="SUPFAM" id="SSF51905">
    <property type="entry name" value="FAD/NAD(P)-binding domain"/>
    <property type="match status" value="1"/>
</dbReference>
<gene>
    <name evidence="4" type="ORF">GCM10022380_39910</name>
</gene>
<evidence type="ECO:0000313" key="4">
    <source>
        <dbReference type="EMBL" id="GAA3817500.1"/>
    </source>
</evidence>
<dbReference type="EMBL" id="BAABCM010000005">
    <property type="protein sequence ID" value="GAA3817500.1"/>
    <property type="molecule type" value="Genomic_DNA"/>
</dbReference>
<dbReference type="InterPro" id="IPR029058">
    <property type="entry name" value="AB_hydrolase_fold"/>
</dbReference>
<evidence type="ECO:0000256" key="1">
    <source>
        <dbReference type="ARBA" id="ARBA00023002"/>
    </source>
</evidence>
<comment type="caution">
    <text evidence="4">The sequence shown here is derived from an EMBL/GenBank/DDBJ whole genome shotgun (WGS) entry which is preliminary data.</text>
</comment>
<dbReference type="PANTHER" id="PTHR43476:SF3">
    <property type="entry name" value="FAD-BINDING MONOOXYGENASE"/>
    <property type="match status" value="1"/>
</dbReference>
<organism evidence="4 5">
    <name type="scientific">Amycolatopsis tucumanensis</name>
    <dbReference type="NCBI Taxonomy" id="401106"/>
    <lineage>
        <taxon>Bacteria</taxon>
        <taxon>Bacillati</taxon>
        <taxon>Actinomycetota</taxon>
        <taxon>Actinomycetes</taxon>
        <taxon>Pseudonocardiales</taxon>
        <taxon>Pseudonocardiaceae</taxon>
        <taxon>Amycolatopsis</taxon>
    </lineage>
</organism>